<dbReference type="GO" id="GO:0032731">
    <property type="term" value="P:positive regulation of interleukin-1 beta production"/>
    <property type="evidence" value="ECO:0007669"/>
    <property type="project" value="Ensembl"/>
</dbReference>
<keyword evidence="6 26" id="KW-0812">Transmembrane</keyword>
<evidence type="ECO:0000313" key="29">
    <source>
        <dbReference type="Proteomes" id="UP000314987"/>
    </source>
</evidence>
<evidence type="ECO:0000256" key="24">
    <source>
        <dbReference type="ARBA" id="ARBA00080202"/>
    </source>
</evidence>
<dbReference type="GO" id="GO:0032730">
    <property type="term" value="P:positive regulation of interleukin-1 alpha production"/>
    <property type="evidence" value="ECO:0007669"/>
    <property type="project" value="Ensembl"/>
</dbReference>
<dbReference type="GO" id="GO:0051901">
    <property type="term" value="P:positive regulation of mitochondrial depolarization"/>
    <property type="evidence" value="ECO:0007669"/>
    <property type="project" value="Ensembl"/>
</dbReference>
<dbReference type="GO" id="GO:0030163">
    <property type="term" value="P:protein catabolic process"/>
    <property type="evidence" value="ECO:0007669"/>
    <property type="project" value="Ensembl"/>
</dbReference>
<dbReference type="PRINTS" id="PR01314">
    <property type="entry name" value="P2X7RECEPTOR"/>
</dbReference>
<keyword evidence="9" id="KW-0406">Ion transport</keyword>
<dbReference type="GO" id="GO:0005911">
    <property type="term" value="C:cell-cell junction"/>
    <property type="evidence" value="ECO:0007669"/>
    <property type="project" value="Ensembl"/>
</dbReference>
<dbReference type="GO" id="GO:0014051">
    <property type="term" value="P:gamma-aminobutyric acid secretion"/>
    <property type="evidence" value="ECO:0007669"/>
    <property type="project" value="Ensembl"/>
</dbReference>
<dbReference type="GO" id="GO:0097191">
    <property type="term" value="P:extrinsic apoptotic signaling pathway"/>
    <property type="evidence" value="ECO:0007669"/>
    <property type="project" value="Ensembl"/>
</dbReference>
<dbReference type="GO" id="GO:0050830">
    <property type="term" value="P:defense response to Gram-positive bacterium"/>
    <property type="evidence" value="ECO:0007669"/>
    <property type="project" value="Ensembl"/>
</dbReference>
<dbReference type="GO" id="GO:0006900">
    <property type="term" value="P:vesicle budding from membrane"/>
    <property type="evidence" value="ECO:0007669"/>
    <property type="project" value="Ensembl"/>
</dbReference>
<dbReference type="Gene3D" id="1.10.287.940">
    <property type="entry name" value="atp-gated p2x4 ion channel"/>
    <property type="match status" value="1"/>
</dbReference>
<dbReference type="OrthoDB" id="494673at2759"/>
<evidence type="ECO:0000256" key="2">
    <source>
        <dbReference type="ARBA" id="ARBA00009848"/>
    </source>
</evidence>
<dbReference type="PANTHER" id="PTHR10125:SF13">
    <property type="entry name" value="P2X PURINOCEPTOR 7"/>
    <property type="match status" value="1"/>
</dbReference>
<dbReference type="GO" id="GO:0005524">
    <property type="term" value="F:ATP binding"/>
    <property type="evidence" value="ECO:0007669"/>
    <property type="project" value="Ensembl"/>
</dbReference>
<dbReference type="FunFam" id="2.60.490.10:FF:000002">
    <property type="entry name" value="P2X purinoceptor"/>
    <property type="match status" value="1"/>
</dbReference>
<dbReference type="GO" id="GO:0043409">
    <property type="term" value="P:negative regulation of MAPK cascade"/>
    <property type="evidence" value="ECO:0007669"/>
    <property type="project" value="Ensembl"/>
</dbReference>
<evidence type="ECO:0000256" key="4">
    <source>
        <dbReference type="ARBA" id="ARBA00022475"/>
    </source>
</evidence>
<keyword evidence="16" id="KW-0449">Lipoprotein</keyword>
<evidence type="ECO:0000256" key="3">
    <source>
        <dbReference type="ARBA" id="ARBA00022448"/>
    </source>
</evidence>
<dbReference type="GO" id="GO:0014047">
    <property type="term" value="P:glutamate secretion"/>
    <property type="evidence" value="ECO:0007669"/>
    <property type="project" value="Ensembl"/>
</dbReference>
<feature type="transmembrane region" description="Helical" evidence="26">
    <location>
        <begin position="364"/>
        <end position="390"/>
    </location>
</feature>
<dbReference type="GO" id="GO:0009306">
    <property type="term" value="P:protein secretion"/>
    <property type="evidence" value="ECO:0007669"/>
    <property type="project" value="Ensembl"/>
</dbReference>
<dbReference type="GO" id="GO:0072593">
    <property type="term" value="P:reactive oxygen species metabolic process"/>
    <property type="evidence" value="ECO:0007669"/>
    <property type="project" value="Ensembl"/>
</dbReference>
<comment type="similarity">
    <text evidence="2">Belongs to the P2X receptor family.</text>
</comment>
<dbReference type="OMA" id="YYCSPEY"/>
<dbReference type="GO" id="GO:0001916">
    <property type="term" value="P:positive regulation of T cell mediated cytotoxicity"/>
    <property type="evidence" value="ECO:0007669"/>
    <property type="project" value="Ensembl"/>
</dbReference>
<reference evidence="28" key="3">
    <citation type="submission" date="2025-09" db="UniProtKB">
        <authorList>
            <consortium name="Ensembl"/>
        </authorList>
    </citation>
    <scope>IDENTIFICATION</scope>
</reference>
<dbReference type="GO" id="GO:0001913">
    <property type="term" value="P:T cell mediated cytotoxicity"/>
    <property type="evidence" value="ECO:0007669"/>
    <property type="project" value="Ensembl"/>
</dbReference>
<evidence type="ECO:0000256" key="5">
    <source>
        <dbReference type="ARBA" id="ARBA00022553"/>
    </source>
</evidence>
<dbReference type="GO" id="GO:0071359">
    <property type="term" value="P:cellular response to dsRNA"/>
    <property type="evidence" value="ECO:0007669"/>
    <property type="project" value="Ensembl"/>
</dbReference>
<dbReference type="GO" id="GO:0001614">
    <property type="term" value="F:purinergic nucleotide receptor activity"/>
    <property type="evidence" value="ECO:0007669"/>
    <property type="project" value="InterPro"/>
</dbReference>
<keyword evidence="10 26" id="KW-0472">Membrane</keyword>
<dbReference type="AlphaFoldDB" id="A0A4X2K1I2"/>
<dbReference type="GO" id="GO:0032963">
    <property type="term" value="P:collagen metabolic process"/>
    <property type="evidence" value="ECO:0007669"/>
    <property type="project" value="Ensembl"/>
</dbReference>
<dbReference type="GO" id="GO:0004931">
    <property type="term" value="F:extracellularly ATP-gated monoatomic cation channel activity"/>
    <property type="evidence" value="ECO:0007669"/>
    <property type="project" value="Ensembl"/>
</dbReference>
<dbReference type="Gene3D" id="2.60.490.10">
    <property type="entry name" value="atp-gated p2x4 ion channel domain"/>
    <property type="match status" value="1"/>
</dbReference>
<feature type="transmembrane region" description="Helical" evidence="26">
    <location>
        <begin position="39"/>
        <end position="61"/>
    </location>
</feature>
<evidence type="ECO:0000256" key="15">
    <source>
        <dbReference type="ARBA" id="ARBA00023286"/>
    </source>
</evidence>
<dbReference type="GO" id="GO:0031594">
    <property type="term" value="C:neuromuscular junction"/>
    <property type="evidence" value="ECO:0007669"/>
    <property type="project" value="Ensembl"/>
</dbReference>
<keyword evidence="11" id="KW-0564">Palmitate</keyword>
<evidence type="ECO:0000256" key="16">
    <source>
        <dbReference type="ARBA" id="ARBA00023288"/>
    </source>
</evidence>
<evidence type="ECO:0000256" key="23">
    <source>
        <dbReference type="ARBA" id="ARBA00067115"/>
    </source>
</evidence>
<dbReference type="GO" id="GO:0045332">
    <property type="term" value="P:phospholipid translocation"/>
    <property type="evidence" value="ECO:0007669"/>
    <property type="project" value="Ensembl"/>
</dbReference>
<keyword evidence="17" id="KW-0407">Ion channel</keyword>
<dbReference type="InterPro" id="IPR003050">
    <property type="entry name" value="P2X7_purinoceptor"/>
</dbReference>
<keyword evidence="13" id="KW-0675">Receptor</keyword>
<dbReference type="GO" id="GO:0006509">
    <property type="term" value="P:membrane protein ectodomain proteolysis"/>
    <property type="evidence" value="ECO:0007669"/>
    <property type="project" value="Ensembl"/>
</dbReference>
<dbReference type="GeneTree" id="ENSGT01020000230351"/>
<keyword evidence="15" id="KW-1071">Ligand-gated ion channel</keyword>
<reference evidence="29" key="1">
    <citation type="submission" date="2018-12" db="EMBL/GenBank/DDBJ databases">
        <authorList>
            <person name="Yazar S."/>
        </authorList>
    </citation>
    <scope>NUCLEOTIDE SEQUENCE [LARGE SCALE GENOMIC DNA]</scope>
</reference>
<proteinExistence type="inferred from homology"/>
<evidence type="ECO:0000256" key="19">
    <source>
        <dbReference type="ARBA" id="ARBA00033052"/>
    </source>
</evidence>
<dbReference type="GO" id="GO:0009897">
    <property type="term" value="C:external side of plasma membrane"/>
    <property type="evidence" value="ECO:0007669"/>
    <property type="project" value="Ensembl"/>
</dbReference>
<evidence type="ECO:0000256" key="25">
    <source>
        <dbReference type="SAM" id="MobiDB-lite"/>
    </source>
</evidence>
<reference evidence="28" key="2">
    <citation type="submission" date="2025-08" db="UniProtKB">
        <authorList>
            <consortium name="Ensembl"/>
        </authorList>
    </citation>
    <scope>IDENTIFICATION</scope>
</reference>
<dbReference type="GO" id="GO:0045779">
    <property type="term" value="P:negative regulation of bone resorption"/>
    <property type="evidence" value="ECO:0007669"/>
    <property type="project" value="Ensembl"/>
</dbReference>
<dbReference type="GO" id="GO:0043029">
    <property type="term" value="P:T cell homeostasis"/>
    <property type="evidence" value="ECO:0007669"/>
    <property type="project" value="Ensembl"/>
</dbReference>
<accession>A0A4X2K1I2</accession>
<evidence type="ECO:0000256" key="13">
    <source>
        <dbReference type="ARBA" id="ARBA00023170"/>
    </source>
</evidence>
<dbReference type="GO" id="GO:0033198">
    <property type="term" value="P:response to ATP"/>
    <property type="evidence" value="ECO:0007669"/>
    <property type="project" value="Ensembl"/>
</dbReference>
<dbReference type="GO" id="GO:0032755">
    <property type="term" value="P:positive regulation of interleukin-6 production"/>
    <property type="evidence" value="ECO:0007669"/>
    <property type="project" value="Ensembl"/>
</dbReference>
<dbReference type="GO" id="GO:0030501">
    <property type="term" value="P:positive regulation of bone mineralization"/>
    <property type="evidence" value="ECO:0007669"/>
    <property type="project" value="Ensembl"/>
</dbReference>
<dbReference type="GO" id="GO:0014049">
    <property type="term" value="P:positive regulation of glutamate secretion"/>
    <property type="evidence" value="ECO:0007669"/>
    <property type="project" value="Ensembl"/>
</dbReference>
<dbReference type="GO" id="GO:0070231">
    <property type="term" value="P:T cell apoptotic process"/>
    <property type="evidence" value="ECO:0007669"/>
    <property type="project" value="Ensembl"/>
</dbReference>
<dbReference type="InterPro" id="IPR053792">
    <property type="entry name" value="P2X_RECEPTOR_CS"/>
</dbReference>
<dbReference type="GO" id="GO:0051209">
    <property type="term" value="P:release of sequestered calcium ion into cytosol"/>
    <property type="evidence" value="ECO:0007669"/>
    <property type="project" value="Ensembl"/>
</dbReference>
<dbReference type="GeneID" id="114036843"/>
<comment type="catalytic activity">
    <reaction evidence="22">
        <text>Ca(2+)(in) = Ca(2+)(out)</text>
        <dbReference type="Rhea" id="RHEA:29671"/>
        <dbReference type="ChEBI" id="CHEBI:29108"/>
    </reaction>
</comment>
<dbReference type="GO" id="GO:0043025">
    <property type="term" value="C:neuronal cell body"/>
    <property type="evidence" value="ECO:0007669"/>
    <property type="project" value="Ensembl"/>
</dbReference>
<evidence type="ECO:0000256" key="20">
    <source>
        <dbReference type="ARBA" id="ARBA00034430"/>
    </source>
</evidence>
<dbReference type="GO" id="GO:0046513">
    <property type="term" value="P:ceramide biosynthetic process"/>
    <property type="evidence" value="ECO:0007669"/>
    <property type="project" value="Ensembl"/>
</dbReference>
<dbReference type="GO" id="GO:0043132">
    <property type="term" value="P:NAD transport"/>
    <property type="evidence" value="ECO:0007669"/>
    <property type="project" value="Ensembl"/>
</dbReference>
<dbReference type="GO" id="GO:0098794">
    <property type="term" value="C:postsynapse"/>
    <property type="evidence" value="ECO:0007669"/>
    <property type="project" value="GOC"/>
</dbReference>
<dbReference type="GO" id="GO:0006649">
    <property type="term" value="P:phospholipid transfer to membrane"/>
    <property type="evidence" value="ECO:0007669"/>
    <property type="project" value="Ensembl"/>
</dbReference>
<keyword evidence="14" id="KW-0325">Glycoprotein</keyword>
<dbReference type="GO" id="GO:0042098">
    <property type="term" value="P:T cell proliferation"/>
    <property type="evidence" value="ECO:0007669"/>
    <property type="project" value="Ensembl"/>
</dbReference>
<keyword evidence="3" id="KW-0813">Transport</keyword>
<dbReference type="GO" id="GO:0001530">
    <property type="term" value="F:lipopolysaccharide binding"/>
    <property type="evidence" value="ECO:0007669"/>
    <property type="project" value="Ensembl"/>
</dbReference>
<dbReference type="GO" id="GO:0014054">
    <property type="term" value="P:positive regulation of gamma-aminobutyric acid secretion"/>
    <property type="evidence" value="ECO:0007669"/>
    <property type="project" value="Ensembl"/>
</dbReference>
<dbReference type="GO" id="GO:0060907">
    <property type="term" value="P:positive regulation of macrophage cytokine production"/>
    <property type="evidence" value="ECO:0007669"/>
    <property type="project" value="Ensembl"/>
</dbReference>
<gene>
    <name evidence="28" type="primary">LOC114036843</name>
</gene>
<dbReference type="GO" id="GO:0051882">
    <property type="term" value="P:mitochondrial depolarization"/>
    <property type="evidence" value="ECO:0007669"/>
    <property type="project" value="Ensembl"/>
</dbReference>
<dbReference type="PRINTS" id="PR01307">
    <property type="entry name" value="P2XRECEPTOR"/>
</dbReference>
<evidence type="ECO:0000256" key="17">
    <source>
        <dbReference type="ARBA" id="ARBA00023303"/>
    </source>
</evidence>
<dbReference type="GO" id="GO:0009612">
    <property type="term" value="P:response to mechanical stimulus"/>
    <property type="evidence" value="ECO:0007669"/>
    <property type="project" value="Ensembl"/>
</dbReference>
<dbReference type="GO" id="GO:0005739">
    <property type="term" value="C:mitochondrion"/>
    <property type="evidence" value="ECO:0007669"/>
    <property type="project" value="GOC"/>
</dbReference>
<protein>
    <recommendedName>
        <fullName evidence="23">P2X purinoceptor 7</fullName>
    </recommendedName>
    <alternativeName>
        <fullName evidence="18">ATP receptor</fullName>
    </alternativeName>
    <alternativeName>
        <fullName evidence="24">P2Z receptor</fullName>
    </alternativeName>
    <alternativeName>
        <fullName evidence="19">Purinergic receptor</fullName>
    </alternativeName>
</protein>
<evidence type="ECO:0000256" key="7">
    <source>
        <dbReference type="ARBA" id="ARBA00022765"/>
    </source>
</evidence>
<feature type="compositionally biased region" description="Pro residues" evidence="25">
    <location>
        <begin position="474"/>
        <end position="486"/>
    </location>
</feature>
<evidence type="ECO:0000256" key="12">
    <source>
        <dbReference type="ARBA" id="ARBA00023157"/>
    </source>
</evidence>
<dbReference type="PANTHER" id="PTHR10125">
    <property type="entry name" value="P2X PURINOCEPTOR"/>
    <property type="match status" value="1"/>
</dbReference>
<comment type="subcellular location">
    <subcellularLocation>
        <location evidence="1">Cell membrane</location>
        <topology evidence="1">Multi-pass membrane protein</topology>
    </subcellularLocation>
</comment>
<dbReference type="NCBIfam" id="TIGR00863">
    <property type="entry name" value="P2X"/>
    <property type="match status" value="1"/>
</dbReference>
<sequence>MQVLREPPILTAMKCQRDWFCSKSLLSIHTEKAVEIYNVWYGILKWVICVLIIIYICFGLWSEKLYQRKEPLISSVQAKVKGITKVTIGNQTRVFDKVDCILHLQGNSFFVMTNFQITEGQMQGICPEYPTNRTCCSSDQDCKKGRTDALSKGVHTGKCIKYNLTSDHPRTGDLPDICKDQKTCEVFAWCPIQPVKETPQPALLASTENFTVLIKNSIQFPGHNYSTRNILPGINISCNFHKTKDPGCPIFRLGDILQETGESFSSVAVHGGIVGIEIYWDCDLDAWFHSCSPKYSFRRLDNKISKKSLHPESSWMASVLSESFRYAKYYMEEGREKRTLIKAVGIRFDILVFGTGGKFDIIQLIVYLGSTISYFGLATVLIDFLIQVYAKNCCRSRFYSWCKVCEPCSVNEYYYEKKYEIIGQPKSTLKYVSFVDEPNIRMINQDSLEESLQDIEGEESPRPQKDFKDLDKLSPPPCPDSSPSPATPEEMQVLNEEPSSQSQERPEWCRCGQCRPSQLPESSKFIEELCCRKMEGPCITTSVVFEELVLSRDNLRFILLYQEPLLEMDADALNDQLRHCAYRRYIDWRFGSEDMATFAILPSCCRWKIREQFPKKDGKYAGFRSSKRHNWRGGSLSPHSFKDLYV</sequence>
<dbReference type="GO" id="GO:0016079">
    <property type="term" value="P:synaptic vesicle exocytosis"/>
    <property type="evidence" value="ECO:0007669"/>
    <property type="project" value="Ensembl"/>
</dbReference>
<dbReference type="GO" id="GO:0048705">
    <property type="term" value="P:skeletal system morphogenesis"/>
    <property type="evidence" value="ECO:0007669"/>
    <property type="project" value="Ensembl"/>
</dbReference>
<dbReference type="STRING" id="29139.ENSVURP00010005839"/>
<comment type="catalytic activity">
    <reaction evidence="21">
        <text>Na(+)(in) = Na(+)(out)</text>
        <dbReference type="Rhea" id="RHEA:34963"/>
        <dbReference type="ChEBI" id="CHEBI:29101"/>
    </reaction>
</comment>
<dbReference type="InterPro" id="IPR046815">
    <property type="entry name" value="P2RX7_C"/>
</dbReference>
<dbReference type="GO" id="GO:0046931">
    <property type="term" value="P:pore complex assembly"/>
    <property type="evidence" value="ECO:0007669"/>
    <property type="project" value="Ensembl"/>
</dbReference>
<evidence type="ECO:0000256" key="22">
    <source>
        <dbReference type="ARBA" id="ARBA00036634"/>
    </source>
</evidence>
<dbReference type="GO" id="GO:1900227">
    <property type="term" value="P:positive regulation of NLRP3 inflammasome complex assembly"/>
    <property type="evidence" value="ECO:0007669"/>
    <property type="project" value="Ensembl"/>
</dbReference>
<feature type="compositionally biased region" description="Basic and acidic residues" evidence="25">
    <location>
        <begin position="459"/>
        <end position="472"/>
    </location>
</feature>
<dbReference type="GO" id="GO:0050714">
    <property type="term" value="P:positive regulation of protein secretion"/>
    <property type="evidence" value="ECO:0007669"/>
    <property type="project" value="Ensembl"/>
</dbReference>
<dbReference type="GO" id="GO:0001845">
    <property type="term" value="P:phagolysosome assembly"/>
    <property type="evidence" value="ECO:0007669"/>
    <property type="project" value="Ensembl"/>
</dbReference>
<dbReference type="GO" id="GO:0009410">
    <property type="term" value="P:response to xenobiotic stimulus"/>
    <property type="evidence" value="ECO:0007669"/>
    <property type="project" value="Ensembl"/>
</dbReference>
<keyword evidence="29" id="KW-1185">Reference proteome</keyword>
<dbReference type="GO" id="GO:0034405">
    <property type="term" value="P:response to fluid shear stress"/>
    <property type="evidence" value="ECO:0007669"/>
    <property type="project" value="Ensembl"/>
</dbReference>
<dbReference type="GO" id="GO:0007005">
    <property type="term" value="P:mitochondrion organization"/>
    <property type="evidence" value="ECO:0007669"/>
    <property type="project" value="Ensembl"/>
</dbReference>
<dbReference type="GO" id="GO:0048873">
    <property type="term" value="P:homeostasis of number of cells within a tissue"/>
    <property type="evidence" value="ECO:0007669"/>
    <property type="project" value="Ensembl"/>
</dbReference>
<dbReference type="Pfam" id="PF00864">
    <property type="entry name" value="P2X_receptor"/>
    <property type="match status" value="1"/>
</dbReference>
<dbReference type="InterPro" id="IPR027309">
    <property type="entry name" value="P2X_extracellular_dom_sf"/>
</dbReference>
<dbReference type="GO" id="GO:0010043">
    <property type="term" value="P:response to zinc ion"/>
    <property type="evidence" value="ECO:0007669"/>
    <property type="project" value="Ensembl"/>
</dbReference>
<keyword evidence="8 26" id="KW-1133">Transmembrane helix</keyword>
<evidence type="ECO:0000256" key="10">
    <source>
        <dbReference type="ARBA" id="ARBA00023136"/>
    </source>
</evidence>
<dbReference type="GO" id="GO:0019233">
    <property type="term" value="P:sensory perception of pain"/>
    <property type="evidence" value="ECO:0007669"/>
    <property type="project" value="Ensembl"/>
</dbReference>
<evidence type="ECO:0000256" key="14">
    <source>
        <dbReference type="ARBA" id="ARBA00023180"/>
    </source>
</evidence>
<evidence type="ECO:0000256" key="9">
    <source>
        <dbReference type="ARBA" id="ARBA00023065"/>
    </source>
</evidence>
<dbReference type="InterPro" id="IPR001429">
    <property type="entry name" value="P2X_purnocptor"/>
</dbReference>
<dbReference type="GO" id="GO:0000902">
    <property type="term" value="P:cell morphogenesis"/>
    <property type="evidence" value="ECO:0007669"/>
    <property type="project" value="Ensembl"/>
</dbReference>
<dbReference type="GO" id="GO:0032308">
    <property type="term" value="P:positive regulation of prostaglandin secretion"/>
    <property type="evidence" value="ECO:0007669"/>
    <property type="project" value="Ensembl"/>
</dbReference>
<evidence type="ECO:0000256" key="18">
    <source>
        <dbReference type="ARBA" id="ARBA00031974"/>
    </source>
</evidence>
<dbReference type="GO" id="GO:0007009">
    <property type="term" value="P:plasma membrane organization"/>
    <property type="evidence" value="ECO:0007669"/>
    <property type="project" value="Ensembl"/>
</dbReference>
<dbReference type="GO" id="GO:0051602">
    <property type="term" value="P:response to electrical stimulus"/>
    <property type="evidence" value="ECO:0007669"/>
    <property type="project" value="Ensembl"/>
</dbReference>
<organism evidence="28 29">
    <name type="scientific">Vombatus ursinus</name>
    <name type="common">Common wombat</name>
    <dbReference type="NCBI Taxonomy" id="29139"/>
    <lineage>
        <taxon>Eukaryota</taxon>
        <taxon>Metazoa</taxon>
        <taxon>Chordata</taxon>
        <taxon>Craniata</taxon>
        <taxon>Vertebrata</taxon>
        <taxon>Euteleostomi</taxon>
        <taxon>Mammalia</taxon>
        <taxon>Metatheria</taxon>
        <taxon>Diprotodontia</taxon>
        <taxon>Vombatidae</taxon>
        <taxon>Vombatus</taxon>
    </lineage>
</organism>
<dbReference type="GO" id="GO:0051592">
    <property type="term" value="P:response to calcium ion"/>
    <property type="evidence" value="ECO:0007669"/>
    <property type="project" value="Ensembl"/>
</dbReference>
<name>A0A4X2K1I2_VOMUR</name>
<evidence type="ECO:0000256" key="11">
    <source>
        <dbReference type="ARBA" id="ARBA00023139"/>
    </source>
</evidence>
<evidence type="ECO:0000256" key="21">
    <source>
        <dbReference type="ARBA" id="ARBA00036239"/>
    </source>
</evidence>
<dbReference type="GO" id="GO:0043410">
    <property type="term" value="P:positive regulation of MAPK cascade"/>
    <property type="evidence" value="ECO:0007669"/>
    <property type="project" value="Ensembl"/>
</dbReference>
<dbReference type="GO" id="GO:0016485">
    <property type="term" value="P:protein processing"/>
    <property type="evidence" value="ECO:0007669"/>
    <property type="project" value="Ensembl"/>
</dbReference>
<dbReference type="GO" id="GO:0098793">
    <property type="term" value="C:presynapse"/>
    <property type="evidence" value="ECO:0007669"/>
    <property type="project" value="GOC"/>
</dbReference>
<evidence type="ECO:0000256" key="26">
    <source>
        <dbReference type="SAM" id="Phobius"/>
    </source>
</evidence>
<evidence type="ECO:0000256" key="6">
    <source>
        <dbReference type="ARBA" id="ARBA00022692"/>
    </source>
</evidence>
<evidence type="ECO:0000256" key="8">
    <source>
        <dbReference type="ARBA" id="ARBA00022989"/>
    </source>
</evidence>
<evidence type="ECO:0000256" key="1">
    <source>
        <dbReference type="ARBA" id="ARBA00004651"/>
    </source>
</evidence>
<keyword evidence="5" id="KW-0597">Phosphoprotein</keyword>
<dbReference type="GO" id="GO:0042802">
    <property type="term" value="F:identical protein binding"/>
    <property type="evidence" value="ECO:0007669"/>
    <property type="project" value="Ensembl"/>
</dbReference>
<keyword evidence="4" id="KW-1003">Cell membrane</keyword>
<dbReference type="GO" id="GO:0070234">
    <property type="term" value="P:positive regulation of T cell apoptotic process"/>
    <property type="evidence" value="ECO:0007669"/>
    <property type="project" value="Ensembl"/>
</dbReference>
<dbReference type="GO" id="GO:0006954">
    <property type="term" value="P:inflammatory response"/>
    <property type="evidence" value="ECO:0007669"/>
    <property type="project" value="Ensembl"/>
</dbReference>
<dbReference type="PROSITE" id="PS01212">
    <property type="entry name" value="P2X_RECEPTOR"/>
    <property type="match status" value="1"/>
</dbReference>
<dbReference type="Ensembl" id="ENSVURT00010006600.1">
    <property type="protein sequence ID" value="ENSVURP00010005839.1"/>
    <property type="gene ID" value="ENSVURG00010004529.1"/>
</dbReference>
<dbReference type="RefSeq" id="XP_027709366.1">
    <property type="nucleotide sequence ID" value="XM_027853565.1"/>
</dbReference>
<dbReference type="Proteomes" id="UP000314987">
    <property type="component" value="Unassembled WGS sequence"/>
</dbReference>
<evidence type="ECO:0000313" key="28">
    <source>
        <dbReference type="Ensembl" id="ENSVURP00010005839.1"/>
    </source>
</evidence>
<keyword evidence="7" id="KW-0013">ADP-ribosylation</keyword>
<dbReference type="GO" id="GO:0032310">
    <property type="term" value="P:prostaglandin secretion"/>
    <property type="evidence" value="ECO:0007669"/>
    <property type="project" value="Ensembl"/>
</dbReference>
<feature type="domain" description="P2X purinoreceptor 7 intracellular" evidence="27">
    <location>
        <begin position="431"/>
        <end position="624"/>
    </location>
</feature>
<keyword evidence="12" id="KW-1015">Disulfide bond</keyword>
<comment type="catalytic activity">
    <reaction evidence="20">
        <text>K(+)(in) = K(+)(out)</text>
        <dbReference type="Rhea" id="RHEA:29463"/>
        <dbReference type="ChEBI" id="CHEBI:29103"/>
    </reaction>
</comment>
<dbReference type="GO" id="GO:0032060">
    <property type="term" value="P:bleb assembly"/>
    <property type="evidence" value="ECO:0007669"/>
    <property type="project" value="Ensembl"/>
</dbReference>
<feature type="region of interest" description="Disordered" evidence="25">
    <location>
        <begin position="451"/>
        <end position="501"/>
    </location>
</feature>
<dbReference type="GO" id="GO:0045794">
    <property type="term" value="P:negative regulation of cell volume"/>
    <property type="evidence" value="ECO:0007669"/>
    <property type="project" value="Ensembl"/>
</dbReference>
<dbReference type="InterPro" id="IPR059116">
    <property type="entry name" value="P2X_receptor"/>
</dbReference>
<dbReference type="GO" id="GO:0032496">
    <property type="term" value="P:response to lipopolysaccharide"/>
    <property type="evidence" value="ECO:0007669"/>
    <property type="project" value="Ensembl"/>
</dbReference>
<evidence type="ECO:0000259" key="27">
    <source>
        <dbReference type="Pfam" id="PF20478"/>
    </source>
</evidence>
<dbReference type="Pfam" id="PF20478">
    <property type="entry name" value="P2RX7_C"/>
    <property type="match status" value="1"/>
</dbReference>
<dbReference type="GO" id="GO:0000165">
    <property type="term" value="P:MAPK cascade"/>
    <property type="evidence" value="ECO:0007669"/>
    <property type="project" value="Ensembl"/>
</dbReference>